<protein>
    <submittedName>
        <fullName evidence="2">Uncharacterized protein</fullName>
    </submittedName>
</protein>
<dbReference type="EMBL" id="KN817798">
    <property type="protein sequence ID" value="KJA13041.1"/>
    <property type="molecule type" value="Genomic_DNA"/>
</dbReference>
<evidence type="ECO:0000256" key="1">
    <source>
        <dbReference type="SAM" id="MobiDB-lite"/>
    </source>
</evidence>
<feature type="region of interest" description="Disordered" evidence="1">
    <location>
        <begin position="104"/>
        <end position="131"/>
    </location>
</feature>
<feature type="compositionally biased region" description="Low complexity" evidence="1">
    <location>
        <begin position="114"/>
        <end position="125"/>
    </location>
</feature>
<evidence type="ECO:0000313" key="2">
    <source>
        <dbReference type="EMBL" id="KJA13041.1"/>
    </source>
</evidence>
<reference evidence="3" key="1">
    <citation type="submission" date="2014-04" db="EMBL/GenBank/DDBJ databases">
        <title>Evolutionary Origins and Diversification of the Mycorrhizal Mutualists.</title>
        <authorList>
            <consortium name="DOE Joint Genome Institute"/>
            <consortium name="Mycorrhizal Genomics Consortium"/>
            <person name="Kohler A."/>
            <person name="Kuo A."/>
            <person name="Nagy L.G."/>
            <person name="Floudas D."/>
            <person name="Copeland A."/>
            <person name="Barry K.W."/>
            <person name="Cichocki N."/>
            <person name="Veneault-Fourrey C."/>
            <person name="LaButti K."/>
            <person name="Lindquist E.A."/>
            <person name="Lipzen A."/>
            <person name="Lundell T."/>
            <person name="Morin E."/>
            <person name="Murat C."/>
            <person name="Riley R."/>
            <person name="Ohm R."/>
            <person name="Sun H."/>
            <person name="Tunlid A."/>
            <person name="Henrissat B."/>
            <person name="Grigoriev I.V."/>
            <person name="Hibbett D.S."/>
            <person name="Martin F."/>
        </authorList>
    </citation>
    <scope>NUCLEOTIDE SEQUENCE [LARGE SCALE GENOMIC DNA]</scope>
    <source>
        <strain evidence="3">FD-334 SS-4</strain>
    </source>
</reference>
<gene>
    <name evidence="2" type="ORF">HYPSUDRAFT_1081736</name>
</gene>
<keyword evidence="3" id="KW-1185">Reference proteome</keyword>
<accession>A0A0D2N8J0</accession>
<organism evidence="2 3">
    <name type="scientific">Hypholoma sublateritium (strain FD-334 SS-4)</name>
    <dbReference type="NCBI Taxonomy" id="945553"/>
    <lineage>
        <taxon>Eukaryota</taxon>
        <taxon>Fungi</taxon>
        <taxon>Dikarya</taxon>
        <taxon>Basidiomycota</taxon>
        <taxon>Agaricomycotina</taxon>
        <taxon>Agaricomycetes</taxon>
        <taxon>Agaricomycetidae</taxon>
        <taxon>Agaricales</taxon>
        <taxon>Agaricineae</taxon>
        <taxon>Strophariaceae</taxon>
        <taxon>Hypholoma</taxon>
    </lineage>
</organism>
<dbReference type="AlphaFoldDB" id="A0A0D2N8J0"/>
<sequence length="209" mass="22237">MNLPWRRGLGRHQTGRGGIYAQIPYHSGPCTAAFASSCVWGTTRAAARARRRAGTGASAAAASRAEMPIPTTQGYLRAAVVVAARPPLRPRSLSAVRHCDRADARGRSRRCRSSRPVARATDRATAPPPPRALLPARASAWWARGAGARRAAVGGRAAGCVIGRRRWLASSDQRRARGEVGAWAASAWAWACRAGAWACGTGLLRGRRQ</sequence>
<dbReference type="Proteomes" id="UP000054270">
    <property type="component" value="Unassembled WGS sequence"/>
</dbReference>
<name>A0A0D2N8J0_HYPSF</name>
<evidence type="ECO:0000313" key="3">
    <source>
        <dbReference type="Proteomes" id="UP000054270"/>
    </source>
</evidence>
<proteinExistence type="predicted"/>